<evidence type="ECO:0000313" key="3">
    <source>
        <dbReference type="EMBL" id="QIZ71544.1"/>
    </source>
</evidence>
<evidence type="ECO:0000313" key="4">
    <source>
        <dbReference type="Proteomes" id="UP000500857"/>
    </source>
</evidence>
<gene>
    <name evidence="3" type="ORF">HCG48_13910</name>
</gene>
<feature type="region of interest" description="Disordered" evidence="1">
    <location>
        <begin position="32"/>
        <end position="54"/>
    </location>
</feature>
<dbReference type="EMBL" id="CP051167">
    <property type="protein sequence ID" value="QIZ71544.1"/>
    <property type="molecule type" value="Genomic_DNA"/>
</dbReference>
<organism evidence="3 4">
    <name type="scientific">Oxynema aestuarii AP17</name>
    <dbReference type="NCBI Taxonomy" id="2064643"/>
    <lineage>
        <taxon>Bacteria</taxon>
        <taxon>Bacillati</taxon>
        <taxon>Cyanobacteriota</taxon>
        <taxon>Cyanophyceae</taxon>
        <taxon>Oscillatoriophycideae</taxon>
        <taxon>Oscillatoriales</taxon>
        <taxon>Oscillatoriaceae</taxon>
        <taxon>Oxynema</taxon>
        <taxon>Oxynema aestuarii</taxon>
    </lineage>
</organism>
<dbReference type="AlphaFoldDB" id="A0A6H1TY84"/>
<keyword evidence="2" id="KW-0732">Signal</keyword>
<dbReference type="KEGG" id="oxy:HCG48_13910"/>
<accession>A0A6H1TY84</accession>
<protein>
    <submittedName>
        <fullName evidence="3">Uncharacterized protein</fullName>
    </submittedName>
</protein>
<keyword evidence="4" id="KW-1185">Reference proteome</keyword>
<name>A0A6H1TY84_9CYAN</name>
<proteinExistence type="predicted"/>
<sequence>MRISASILLLTCILVSLAANFSTVEKYRSAEAGQVGKHEPIKPYPGPRGPRRAW</sequence>
<dbReference type="RefSeq" id="WP_168569696.1">
    <property type="nucleotide sequence ID" value="NZ_CP051167.1"/>
</dbReference>
<reference evidence="3 4" key="1">
    <citation type="submission" date="2020-04" db="EMBL/GenBank/DDBJ databases">
        <authorList>
            <person name="Basu S."/>
            <person name="Maruthanayagam V."/>
            <person name="Chakraborty S."/>
            <person name="Pramanik A."/>
            <person name="Mukherjee J."/>
            <person name="Brink B."/>
        </authorList>
    </citation>
    <scope>NUCLEOTIDE SEQUENCE [LARGE SCALE GENOMIC DNA]</scope>
    <source>
        <strain evidence="3 4">AP17</strain>
    </source>
</reference>
<evidence type="ECO:0000256" key="2">
    <source>
        <dbReference type="SAM" id="SignalP"/>
    </source>
</evidence>
<evidence type="ECO:0000256" key="1">
    <source>
        <dbReference type="SAM" id="MobiDB-lite"/>
    </source>
</evidence>
<feature type="signal peptide" evidence="2">
    <location>
        <begin position="1"/>
        <end position="18"/>
    </location>
</feature>
<feature type="chain" id="PRO_5026167848" evidence="2">
    <location>
        <begin position="19"/>
        <end position="54"/>
    </location>
</feature>
<dbReference type="Proteomes" id="UP000500857">
    <property type="component" value="Chromosome"/>
</dbReference>